<organism evidence="2 5">
    <name type="scientific">Rotaria socialis</name>
    <dbReference type="NCBI Taxonomy" id="392032"/>
    <lineage>
        <taxon>Eukaryota</taxon>
        <taxon>Metazoa</taxon>
        <taxon>Spiralia</taxon>
        <taxon>Gnathifera</taxon>
        <taxon>Rotifera</taxon>
        <taxon>Eurotatoria</taxon>
        <taxon>Bdelloidea</taxon>
        <taxon>Philodinida</taxon>
        <taxon>Philodinidae</taxon>
        <taxon>Rotaria</taxon>
    </lineage>
</organism>
<comment type="caution">
    <text evidence="2">The sequence shown here is derived from an EMBL/GenBank/DDBJ whole genome shotgun (WGS) entry which is preliminary data.</text>
</comment>
<dbReference type="EMBL" id="CAJOBQ010000479">
    <property type="protein sequence ID" value="CAF4364471.1"/>
    <property type="molecule type" value="Genomic_DNA"/>
</dbReference>
<name>A0A820A8H1_9BILA</name>
<keyword evidence="1" id="KW-0812">Transmembrane</keyword>
<dbReference type="Proteomes" id="UP000663873">
    <property type="component" value="Unassembled WGS sequence"/>
</dbReference>
<proteinExistence type="predicted"/>
<dbReference type="EMBL" id="CAJOBP010000397">
    <property type="protein sequence ID" value="CAF4172790.1"/>
    <property type="molecule type" value="Genomic_DNA"/>
</dbReference>
<evidence type="ECO:0000256" key="1">
    <source>
        <dbReference type="SAM" id="Phobius"/>
    </source>
</evidence>
<keyword evidence="1" id="KW-0472">Membrane</keyword>
<keyword evidence="1" id="KW-1133">Transmembrane helix</keyword>
<feature type="transmembrane region" description="Helical" evidence="1">
    <location>
        <begin position="389"/>
        <end position="415"/>
    </location>
</feature>
<dbReference type="AlphaFoldDB" id="A0A820A8H1"/>
<evidence type="ECO:0000313" key="2">
    <source>
        <dbReference type="EMBL" id="CAF4172790.1"/>
    </source>
</evidence>
<dbReference type="Proteomes" id="UP000663862">
    <property type="component" value="Unassembled WGS sequence"/>
</dbReference>
<protein>
    <submittedName>
        <fullName evidence="2">Uncharacterized protein</fullName>
    </submittedName>
</protein>
<sequence>MKALVVGRWIKERAVQLNLFENEGTRLDVFNLRTALISTRVYIVLLTFAVAILVLYTALYGNTQNITIQNPSQMTYEILFNKYPTTLLCRCSQVTIPYGKFISVFTRYHPICSSFFVSQTWINMLFNPNISYYIQIDFRSSASGLFQLLSSYCSFVNRSVNDALDDFLSNSLLSMYVLSSQSLDIQIQEESLFVQTSTANSIRRLIRLIRNTTYSNHLQPALQTSSMAALYFFPDGQIASGVLDGSYIQTDGLQCWCSVSSNCSTAVAFFDLYAYDTGGVYISPTLPIANLSGFVVGCYAIESLLRSTLECFFDKTCLDTLDRFFPITSITNFDVLSANQTRFPRQTSIETLINELFIEEWSTVISFSSYYQQCAPMSCTYMYVQHNNVLYILTTLLGLYGGLTVVLRLCVLYFIDFWRRRSIRSADTNTIVPPIERVRVAWRRAQINTLQLNLFNTDKARTDALELRVGVISTRIYIILLCLVATVLTIFNGLRTQLQNVSIQNPSQRIFEDLQKSYPITLQCPCSEIAISFDSFLSLSPTYHPVCSSPYVSFDWINSIVGTVNLNFSYSYTDFHMVGEAFFSSIATLCSLAQSTISDNLYIFNQTTLITGSAVSYAELMAHADAALNQFKLNTLAEFRRALLLIQLHTDAMFSTARGNADLYTYQLVSNITQADRIDFHSVPTMYGNCSCALNDYCQQQVYMYSNGNESTYEIKFPIPNVFIGCFVTQSVLQSTLECFFNKTCLNAVQAEISSAQSINVSVLDSNLARFSSEMFIGTLINALMVDRWAQTVQYSQYYVQCAPELCTYTFTARNNALYILTTVIGLIGGLKVILKGIGSLIYGLILYQMQPRITTNNRAGKFY</sequence>
<gene>
    <name evidence="3" type="ORF">HFQ381_LOCUS12191</name>
    <name evidence="4" type="ORF">TSG867_LOCUS10445</name>
    <name evidence="2" type="ORF">UJA718_LOCUS4804</name>
</gene>
<dbReference type="Proteomes" id="UP000663851">
    <property type="component" value="Unassembled WGS sequence"/>
</dbReference>
<evidence type="ECO:0000313" key="3">
    <source>
        <dbReference type="EMBL" id="CAF4279518.1"/>
    </source>
</evidence>
<feature type="transmembrane region" description="Helical" evidence="1">
    <location>
        <begin position="476"/>
        <end position="494"/>
    </location>
</feature>
<feature type="transmembrane region" description="Helical" evidence="1">
    <location>
        <begin position="817"/>
        <end position="848"/>
    </location>
</feature>
<accession>A0A820A8H1</accession>
<feature type="transmembrane region" description="Helical" evidence="1">
    <location>
        <begin position="41"/>
        <end position="61"/>
    </location>
</feature>
<reference evidence="2" key="1">
    <citation type="submission" date="2021-02" db="EMBL/GenBank/DDBJ databases">
        <authorList>
            <person name="Nowell W R."/>
        </authorList>
    </citation>
    <scope>NUCLEOTIDE SEQUENCE</scope>
</reference>
<evidence type="ECO:0000313" key="4">
    <source>
        <dbReference type="EMBL" id="CAF4364471.1"/>
    </source>
</evidence>
<keyword evidence="5" id="KW-1185">Reference proteome</keyword>
<dbReference type="EMBL" id="CAJOBO010000726">
    <property type="protein sequence ID" value="CAF4279518.1"/>
    <property type="molecule type" value="Genomic_DNA"/>
</dbReference>
<evidence type="ECO:0000313" key="5">
    <source>
        <dbReference type="Proteomes" id="UP000663873"/>
    </source>
</evidence>